<feature type="transmembrane region" description="Helical" evidence="1">
    <location>
        <begin position="167"/>
        <end position="186"/>
    </location>
</feature>
<dbReference type="EMBL" id="JBDIML010000005">
    <property type="protein sequence ID" value="MEN2768401.1"/>
    <property type="molecule type" value="Genomic_DNA"/>
</dbReference>
<keyword evidence="1" id="KW-1133">Transmembrane helix</keyword>
<reference evidence="2 3" key="1">
    <citation type="submission" date="2024-05" db="EMBL/GenBank/DDBJ databases">
        <authorList>
            <person name="Haq I."/>
            <person name="Ullah Z."/>
            <person name="Ahmad R."/>
            <person name="Li M."/>
            <person name="Tong Y."/>
        </authorList>
    </citation>
    <scope>NUCLEOTIDE SEQUENCE [LARGE SCALE GENOMIC DNA]</scope>
    <source>
        <strain evidence="2 3">16A2E</strain>
    </source>
</reference>
<dbReference type="Proteomes" id="UP001444625">
    <property type="component" value="Unassembled WGS sequence"/>
</dbReference>
<evidence type="ECO:0008006" key="4">
    <source>
        <dbReference type="Google" id="ProtNLM"/>
    </source>
</evidence>
<protein>
    <recommendedName>
        <fullName evidence="4">DUF4129 domain-containing protein</fullName>
    </recommendedName>
</protein>
<feature type="transmembrane region" description="Helical" evidence="1">
    <location>
        <begin position="134"/>
        <end position="155"/>
    </location>
</feature>
<comment type="caution">
    <text evidence="2">The sequence shown here is derived from an EMBL/GenBank/DDBJ whole genome shotgun (WGS) entry which is preliminary data.</text>
</comment>
<proteinExistence type="predicted"/>
<feature type="transmembrane region" description="Helical" evidence="1">
    <location>
        <begin position="38"/>
        <end position="55"/>
    </location>
</feature>
<gene>
    <name evidence="2" type="ORF">ABC228_14555</name>
</gene>
<evidence type="ECO:0000313" key="3">
    <source>
        <dbReference type="Proteomes" id="UP001444625"/>
    </source>
</evidence>
<keyword evidence="3" id="KW-1185">Reference proteome</keyword>
<feature type="transmembrane region" description="Helical" evidence="1">
    <location>
        <begin position="7"/>
        <end position="26"/>
    </location>
</feature>
<feature type="transmembrane region" description="Helical" evidence="1">
    <location>
        <begin position="257"/>
        <end position="278"/>
    </location>
</feature>
<sequence length="399" mass="46389">MQHNHPLIAYAYHFFSEAILLFLIALPILHHRFFFEPYGSYLMVVIGASILYTTLTKLTDNIYVYIMVTPILFVAFHLLDYPIIFSVLFSILLTWRYINIRNQETVKRESIYILMTIILTIFVSILVHDSQIMLYPFLQFSILFIGFVFSHFIYVSKQDRKRIDYKIPVYFVGILSVGAFLFFILFEGFRTVTVTLWKGLLDGASGALIGISNMLSFLEVEQRGWPEQDNSDGHEFNPENAGQVIEEPSIVDQLTGLLVLGVTAVLLCAIIIILLWVVKKRIVKRLSGVEQRDEVTINVTEVSLETPRENRSIFGIKRFFKPPEHPIRKMLLQFERKANKKQKGRKPFETVEDWFNRIGLNANIEIYQRVRYGELNVSDDEKNTLKEQLKKMEEIITAN</sequence>
<evidence type="ECO:0000313" key="2">
    <source>
        <dbReference type="EMBL" id="MEN2768401.1"/>
    </source>
</evidence>
<keyword evidence="1" id="KW-0812">Transmembrane</keyword>
<dbReference type="RefSeq" id="WP_345825888.1">
    <property type="nucleotide sequence ID" value="NZ_JBDIML010000005.1"/>
</dbReference>
<feature type="transmembrane region" description="Helical" evidence="1">
    <location>
        <begin position="83"/>
        <end position="99"/>
    </location>
</feature>
<keyword evidence="1" id="KW-0472">Membrane</keyword>
<feature type="transmembrane region" description="Helical" evidence="1">
    <location>
        <begin position="62"/>
        <end position="77"/>
    </location>
</feature>
<organism evidence="2 3">
    <name type="scientific">Ornithinibacillus xuwenensis</name>
    <dbReference type="NCBI Taxonomy" id="3144668"/>
    <lineage>
        <taxon>Bacteria</taxon>
        <taxon>Bacillati</taxon>
        <taxon>Bacillota</taxon>
        <taxon>Bacilli</taxon>
        <taxon>Bacillales</taxon>
        <taxon>Bacillaceae</taxon>
        <taxon>Ornithinibacillus</taxon>
    </lineage>
</organism>
<name>A0ABU9XJC7_9BACI</name>
<feature type="transmembrane region" description="Helical" evidence="1">
    <location>
        <begin position="111"/>
        <end position="128"/>
    </location>
</feature>
<evidence type="ECO:0000256" key="1">
    <source>
        <dbReference type="SAM" id="Phobius"/>
    </source>
</evidence>
<accession>A0ABU9XJC7</accession>